<evidence type="ECO:0000313" key="2">
    <source>
        <dbReference type="EMBL" id="CAI8005449.1"/>
    </source>
</evidence>
<keyword evidence="3" id="KW-1185">Reference proteome</keyword>
<dbReference type="PANTHER" id="PTHR43415">
    <property type="entry name" value="SPERMIDINE N(1)-ACETYLTRANSFERASE"/>
    <property type="match status" value="1"/>
</dbReference>
<gene>
    <name evidence="2" type="ORF">GBAR_LOCUS4239</name>
</gene>
<evidence type="ECO:0000259" key="1">
    <source>
        <dbReference type="PROSITE" id="PS51186"/>
    </source>
</evidence>
<dbReference type="InterPro" id="IPR016181">
    <property type="entry name" value="Acyl_CoA_acyltransferase"/>
</dbReference>
<dbReference type="GO" id="GO:0016747">
    <property type="term" value="F:acyltransferase activity, transferring groups other than amino-acyl groups"/>
    <property type="evidence" value="ECO:0007669"/>
    <property type="project" value="InterPro"/>
</dbReference>
<proteinExistence type="predicted"/>
<sequence length="189" mass="22028">MEDAENDYIWRSDPEIARLDAAYPLTMKYERYLKLFQDQVRWPTPGSHHFAIEVAGGKFIGNCMYYDLDSLSKEAELGIVIGDRDYWSGGYGYDAVVTLLHHMFDDLRLKRVYLHTLEWNHRAQKSFERSGFNPVRNVRRMSHDFILMEVLRDDWDETSSDRLALRQQYLDQRGGIEVGDDDAVAAAVV</sequence>
<organism evidence="2 3">
    <name type="scientific">Geodia barretti</name>
    <name type="common">Barrett's horny sponge</name>
    <dbReference type="NCBI Taxonomy" id="519541"/>
    <lineage>
        <taxon>Eukaryota</taxon>
        <taxon>Metazoa</taxon>
        <taxon>Porifera</taxon>
        <taxon>Demospongiae</taxon>
        <taxon>Heteroscleromorpha</taxon>
        <taxon>Tetractinellida</taxon>
        <taxon>Astrophorina</taxon>
        <taxon>Geodiidae</taxon>
        <taxon>Geodia</taxon>
    </lineage>
</organism>
<dbReference type="SUPFAM" id="SSF55729">
    <property type="entry name" value="Acyl-CoA N-acyltransferases (Nat)"/>
    <property type="match status" value="1"/>
</dbReference>
<dbReference type="PROSITE" id="PS51186">
    <property type="entry name" value="GNAT"/>
    <property type="match status" value="1"/>
</dbReference>
<dbReference type="InterPro" id="IPR000182">
    <property type="entry name" value="GNAT_dom"/>
</dbReference>
<protein>
    <recommendedName>
        <fullName evidence="1">N-acetyltransferase domain-containing protein</fullName>
    </recommendedName>
</protein>
<comment type="caution">
    <text evidence="2">The sequence shown here is derived from an EMBL/GenBank/DDBJ whole genome shotgun (WGS) entry which is preliminary data.</text>
</comment>
<dbReference type="Gene3D" id="3.40.630.30">
    <property type="match status" value="1"/>
</dbReference>
<dbReference type="PANTHER" id="PTHR43415:SF3">
    <property type="entry name" value="GNAT-FAMILY ACETYLTRANSFERASE"/>
    <property type="match status" value="1"/>
</dbReference>
<feature type="domain" description="N-acetyltransferase" evidence="1">
    <location>
        <begin position="8"/>
        <end position="153"/>
    </location>
</feature>
<dbReference type="Pfam" id="PF13302">
    <property type="entry name" value="Acetyltransf_3"/>
    <property type="match status" value="1"/>
</dbReference>
<dbReference type="Proteomes" id="UP001174909">
    <property type="component" value="Unassembled WGS sequence"/>
</dbReference>
<reference evidence="2" key="1">
    <citation type="submission" date="2023-03" db="EMBL/GenBank/DDBJ databases">
        <authorList>
            <person name="Steffen K."/>
            <person name="Cardenas P."/>
        </authorList>
    </citation>
    <scope>NUCLEOTIDE SEQUENCE</scope>
</reference>
<dbReference type="AlphaFoldDB" id="A0AA35R6J7"/>
<evidence type="ECO:0000313" key="3">
    <source>
        <dbReference type="Proteomes" id="UP001174909"/>
    </source>
</evidence>
<accession>A0AA35R6J7</accession>
<dbReference type="EMBL" id="CASHTH010000611">
    <property type="protein sequence ID" value="CAI8005449.1"/>
    <property type="molecule type" value="Genomic_DNA"/>
</dbReference>
<name>A0AA35R6J7_GEOBA</name>